<dbReference type="Proteomes" id="UP001059596">
    <property type="component" value="Unassembled WGS sequence"/>
</dbReference>
<dbReference type="AlphaFoldDB" id="A0A9P9YLQ6"/>
<sequence>MFAPHFLRQNLCYHFDNSNKNQQIFIAFKEIESNPTTTLDQSEHGSGNDDRDDPCMRFIPRLATYLRAKTSTPRIRLMMDTSLRSLPLK</sequence>
<protein>
    <submittedName>
        <fullName evidence="1">Uncharacterized protein</fullName>
    </submittedName>
</protein>
<reference evidence="1" key="1">
    <citation type="journal article" date="2023" name="Genome Biol. Evol.">
        <title>Long-read-based Genome Assembly of Drosophila gunungcola Reveals Fewer Chemosensory Genes in Flower-breeding Species.</title>
        <authorList>
            <person name="Negi A."/>
            <person name="Liao B.Y."/>
            <person name="Yeh S.D."/>
        </authorList>
    </citation>
    <scope>NUCLEOTIDE SEQUENCE</scope>
    <source>
        <strain evidence="1">Sukarami</strain>
    </source>
</reference>
<evidence type="ECO:0000313" key="1">
    <source>
        <dbReference type="EMBL" id="KAI8039043.1"/>
    </source>
</evidence>
<proteinExistence type="predicted"/>
<name>A0A9P9YLQ6_9MUSC</name>
<organism evidence="1 2">
    <name type="scientific">Drosophila gunungcola</name>
    <name type="common">fruit fly</name>
    <dbReference type="NCBI Taxonomy" id="103775"/>
    <lineage>
        <taxon>Eukaryota</taxon>
        <taxon>Metazoa</taxon>
        <taxon>Ecdysozoa</taxon>
        <taxon>Arthropoda</taxon>
        <taxon>Hexapoda</taxon>
        <taxon>Insecta</taxon>
        <taxon>Pterygota</taxon>
        <taxon>Neoptera</taxon>
        <taxon>Endopterygota</taxon>
        <taxon>Diptera</taxon>
        <taxon>Brachycera</taxon>
        <taxon>Muscomorpha</taxon>
        <taxon>Ephydroidea</taxon>
        <taxon>Drosophilidae</taxon>
        <taxon>Drosophila</taxon>
        <taxon>Sophophora</taxon>
    </lineage>
</organism>
<comment type="caution">
    <text evidence="1">The sequence shown here is derived from an EMBL/GenBank/DDBJ whole genome shotgun (WGS) entry which is preliminary data.</text>
</comment>
<keyword evidence="2" id="KW-1185">Reference proteome</keyword>
<dbReference type="EMBL" id="JAMKOV010000006">
    <property type="protein sequence ID" value="KAI8039043.1"/>
    <property type="molecule type" value="Genomic_DNA"/>
</dbReference>
<accession>A0A9P9YLQ6</accession>
<evidence type="ECO:0000313" key="2">
    <source>
        <dbReference type="Proteomes" id="UP001059596"/>
    </source>
</evidence>
<gene>
    <name evidence="1" type="ORF">M5D96_007758</name>
</gene>